<evidence type="ECO:0000313" key="1">
    <source>
        <dbReference type="EMBL" id="KAF4651558.1"/>
    </source>
</evidence>
<dbReference type="Proteomes" id="UP000570595">
    <property type="component" value="Unassembled WGS sequence"/>
</dbReference>
<dbReference type="OrthoDB" id="10291650at2759"/>
<dbReference type="AlphaFoldDB" id="A0A7J6KWF1"/>
<sequence>MARSSDIPRIDFRVASGEIETHPFLNGRKIHGYATVTVTLRSLMVASHAFTLAVVSATSMALRTSSQNNGKILSTPETCMATYPDGSLKIFEPSIPEGKAVSWDSKDKKKGVMYWTLNDEAAMVYRDGTLYGTVEGRPQEVRKIFREVFPFARSISTTLSEFDFGMTEDQCVSLINEIEKKHPRGPSGKGNWIKTFVEDNMAAAMELVKKHGTYEDLAA</sequence>
<protein>
    <submittedName>
        <fullName evidence="1">Uncharacterized protein</fullName>
    </submittedName>
</protein>
<accession>A0A7J6KWF1</accession>
<evidence type="ECO:0000313" key="2">
    <source>
        <dbReference type="Proteomes" id="UP000570595"/>
    </source>
</evidence>
<gene>
    <name evidence="1" type="ORF">FOZ61_010370</name>
</gene>
<dbReference type="EMBL" id="JABAHT010000835">
    <property type="protein sequence ID" value="KAF4651558.1"/>
    <property type="molecule type" value="Genomic_DNA"/>
</dbReference>
<comment type="caution">
    <text evidence="1">The sequence shown here is derived from an EMBL/GenBank/DDBJ whole genome shotgun (WGS) entry which is preliminary data.</text>
</comment>
<proteinExistence type="predicted"/>
<reference evidence="1 2" key="1">
    <citation type="submission" date="2020-04" db="EMBL/GenBank/DDBJ databases">
        <title>Perkinsus olseni comparative genomics.</title>
        <authorList>
            <person name="Bogema D.R."/>
        </authorList>
    </citation>
    <scope>NUCLEOTIDE SEQUENCE [LARGE SCALE GENOMIC DNA]</scope>
    <source>
        <strain evidence="1">ATCC PRA-179</strain>
    </source>
</reference>
<organism evidence="1 2">
    <name type="scientific">Perkinsus olseni</name>
    <name type="common">Perkinsus atlanticus</name>
    <dbReference type="NCBI Taxonomy" id="32597"/>
    <lineage>
        <taxon>Eukaryota</taxon>
        <taxon>Sar</taxon>
        <taxon>Alveolata</taxon>
        <taxon>Perkinsozoa</taxon>
        <taxon>Perkinsea</taxon>
        <taxon>Perkinsida</taxon>
        <taxon>Perkinsidae</taxon>
        <taxon>Perkinsus</taxon>
    </lineage>
</organism>
<name>A0A7J6KWF1_PEROL</name>